<organism evidence="3 4">
    <name type="scientific">Penicillium roqueforti (strain FM164)</name>
    <dbReference type="NCBI Taxonomy" id="1365484"/>
    <lineage>
        <taxon>Eukaryota</taxon>
        <taxon>Fungi</taxon>
        <taxon>Dikarya</taxon>
        <taxon>Ascomycota</taxon>
        <taxon>Pezizomycotina</taxon>
        <taxon>Eurotiomycetes</taxon>
        <taxon>Eurotiomycetidae</taxon>
        <taxon>Eurotiales</taxon>
        <taxon>Aspergillaceae</taxon>
        <taxon>Penicillium</taxon>
    </lineage>
</organism>
<feature type="compositionally biased region" description="Basic and acidic residues" evidence="1">
    <location>
        <begin position="410"/>
        <end position="419"/>
    </location>
</feature>
<feature type="transmembrane region" description="Helical" evidence="2">
    <location>
        <begin position="282"/>
        <end position="300"/>
    </location>
</feature>
<proteinExistence type="predicted"/>
<sequence length="419" mass="45797">MAPFLATLLSREPRFDPTVSSNEFRTQWVHPSDVFSVLLILGGDIVARALAQLAGSGLTPVTFSFGWVAYSVSALVSAVGENKLMPQNVDCKCKVINGKSGYSRDNSSWVIGRIVRDFDTWSGTATKEKTKKLLGEKWEELKSLDKAAEEPTRAGLVVTIYEPSATPKAGLAKRDLIFWSGLLIMLLQLGIAAIPCGLFGDWGILIITACGNVLAIVTGVLPQWKKEKWACRPKSKYSYILTRGNGAQHAIVILGNGHGLNLEDLASGQSNVESSTNTLTRAVLLALSIFWVLLLIAAAGLRGNTWFLLAIGGIGIVQNVFVAGRSMKPENYGIHLDYVGVFGKTKVMDTLLDVEQKYPGIGRSMRDEFFPGKLPLAGVRAWEQIEQSTESEPRAKAPRESQDDSEETQAEERQVEERI</sequence>
<feature type="transmembrane region" description="Helical" evidence="2">
    <location>
        <begin position="176"/>
        <end position="196"/>
    </location>
</feature>
<dbReference type="OrthoDB" id="1937642at2759"/>
<gene>
    <name evidence="3" type="ORF">PROQFM164_S02g002403</name>
</gene>
<dbReference type="OMA" id="YEYWMPA"/>
<keyword evidence="2" id="KW-0812">Transmembrane</keyword>
<dbReference type="Proteomes" id="UP000030686">
    <property type="component" value="Unassembled WGS sequence"/>
</dbReference>
<keyword evidence="2" id="KW-0472">Membrane</keyword>
<protein>
    <submittedName>
        <fullName evidence="3">Genomic scaffold, ProqFM164S02</fullName>
    </submittedName>
</protein>
<keyword evidence="4" id="KW-1185">Reference proteome</keyword>
<feature type="transmembrane region" description="Helical" evidence="2">
    <location>
        <begin position="202"/>
        <end position="224"/>
    </location>
</feature>
<feature type="compositionally biased region" description="Basic and acidic residues" evidence="1">
    <location>
        <begin position="391"/>
        <end position="402"/>
    </location>
</feature>
<feature type="region of interest" description="Disordered" evidence="1">
    <location>
        <begin position="384"/>
        <end position="419"/>
    </location>
</feature>
<evidence type="ECO:0000256" key="1">
    <source>
        <dbReference type="SAM" id="MobiDB-lite"/>
    </source>
</evidence>
<dbReference type="EMBL" id="HG792016">
    <property type="protein sequence ID" value="CDM32252.1"/>
    <property type="molecule type" value="Genomic_DNA"/>
</dbReference>
<evidence type="ECO:0000256" key="2">
    <source>
        <dbReference type="SAM" id="Phobius"/>
    </source>
</evidence>
<name>W6QRV0_PENRF</name>
<evidence type="ECO:0000313" key="4">
    <source>
        <dbReference type="Proteomes" id="UP000030686"/>
    </source>
</evidence>
<keyword evidence="2" id="KW-1133">Transmembrane helix</keyword>
<feature type="transmembrane region" description="Helical" evidence="2">
    <location>
        <begin position="306"/>
        <end position="324"/>
    </location>
</feature>
<evidence type="ECO:0000313" key="3">
    <source>
        <dbReference type="EMBL" id="CDM32252.1"/>
    </source>
</evidence>
<dbReference type="STRING" id="1365484.W6QRV0"/>
<reference evidence="3" key="1">
    <citation type="journal article" date="2014" name="Nat. Commun.">
        <title>Multiple recent horizontal transfers of a large genomic region in cheese making fungi.</title>
        <authorList>
            <person name="Cheeseman K."/>
            <person name="Ropars J."/>
            <person name="Renault P."/>
            <person name="Dupont J."/>
            <person name="Gouzy J."/>
            <person name="Branca A."/>
            <person name="Abraham A.L."/>
            <person name="Ceppi M."/>
            <person name="Conseiller E."/>
            <person name="Debuchy R."/>
            <person name="Malagnac F."/>
            <person name="Goarin A."/>
            <person name="Silar P."/>
            <person name="Lacoste S."/>
            <person name="Sallet E."/>
            <person name="Bensimon A."/>
            <person name="Giraud T."/>
            <person name="Brygoo Y."/>
        </authorList>
    </citation>
    <scope>NUCLEOTIDE SEQUENCE [LARGE SCALE GENOMIC DNA]</scope>
    <source>
        <strain evidence="3">FM164</strain>
    </source>
</reference>
<dbReference type="AlphaFoldDB" id="W6QRV0"/>
<accession>W6QRV0</accession>